<dbReference type="Proteomes" id="UP000708208">
    <property type="component" value="Unassembled WGS sequence"/>
</dbReference>
<accession>A0A8J2NYM2</accession>
<dbReference type="EMBL" id="CAJVCH010212009">
    <property type="protein sequence ID" value="CAG7731403.1"/>
    <property type="molecule type" value="Genomic_DNA"/>
</dbReference>
<organism evidence="1 2">
    <name type="scientific">Allacma fusca</name>
    <dbReference type="NCBI Taxonomy" id="39272"/>
    <lineage>
        <taxon>Eukaryota</taxon>
        <taxon>Metazoa</taxon>
        <taxon>Ecdysozoa</taxon>
        <taxon>Arthropoda</taxon>
        <taxon>Hexapoda</taxon>
        <taxon>Collembola</taxon>
        <taxon>Symphypleona</taxon>
        <taxon>Sminthuridae</taxon>
        <taxon>Allacma</taxon>
    </lineage>
</organism>
<protein>
    <submittedName>
        <fullName evidence="1">Uncharacterized protein</fullName>
    </submittedName>
</protein>
<keyword evidence="2" id="KW-1185">Reference proteome</keyword>
<name>A0A8J2NYM2_9HEXA</name>
<evidence type="ECO:0000313" key="2">
    <source>
        <dbReference type="Proteomes" id="UP000708208"/>
    </source>
</evidence>
<feature type="non-terminal residue" evidence="1">
    <location>
        <position position="1"/>
    </location>
</feature>
<dbReference type="AlphaFoldDB" id="A0A8J2NYM2"/>
<proteinExistence type="predicted"/>
<sequence>GPVEQADFAAPDDPLVEALSSDDRVKLLDHGENQLRVSMLR</sequence>
<reference evidence="1" key="1">
    <citation type="submission" date="2021-06" db="EMBL/GenBank/DDBJ databases">
        <authorList>
            <person name="Hodson N. C."/>
            <person name="Mongue J. A."/>
            <person name="Jaron S. K."/>
        </authorList>
    </citation>
    <scope>NUCLEOTIDE SEQUENCE</scope>
</reference>
<evidence type="ECO:0000313" key="1">
    <source>
        <dbReference type="EMBL" id="CAG7731403.1"/>
    </source>
</evidence>
<gene>
    <name evidence="1" type="ORF">AFUS01_LOCUS19997</name>
</gene>
<comment type="caution">
    <text evidence="1">The sequence shown here is derived from an EMBL/GenBank/DDBJ whole genome shotgun (WGS) entry which is preliminary data.</text>
</comment>